<evidence type="ECO:0000256" key="1">
    <source>
        <dbReference type="ARBA" id="ARBA00004651"/>
    </source>
</evidence>
<keyword evidence="6 17" id="KW-0812">Transmembrane</keyword>
<comment type="catalytic activity">
    <reaction evidence="14">
        <text>taurine(out) = taurine(in)</text>
        <dbReference type="Rhea" id="RHEA:66328"/>
        <dbReference type="ChEBI" id="CHEBI:507393"/>
    </reaction>
</comment>
<evidence type="ECO:0000256" key="6">
    <source>
        <dbReference type="ARBA" id="ARBA00022692"/>
    </source>
</evidence>
<evidence type="ECO:0000256" key="7">
    <source>
        <dbReference type="ARBA" id="ARBA00022737"/>
    </source>
</evidence>
<evidence type="ECO:0000256" key="16">
    <source>
        <dbReference type="SAM" id="MobiDB-lite"/>
    </source>
</evidence>
<dbReference type="Pfam" id="PF13306">
    <property type="entry name" value="LRR_5"/>
    <property type="match status" value="1"/>
</dbReference>
<evidence type="ECO:0000313" key="20">
    <source>
        <dbReference type="Proteomes" id="UP001623348"/>
    </source>
</evidence>
<feature type="domain" description="LRRC8 pannexin-like TM region" evidence="18">
    <location>
        <begin position="151"/>
        <end position="483"/>
    </location>
</feature>
<keyword evidence="10 17" id="KW-0472">Membrane</keyword>
<comment type="caution">
    <text evidence="19">The sequence shown here is derived from an EMBL/GenBank/DDBJ whole genome shotgun (WGS) entry which is preliminary data.</text>
</comment>
<dbReference type="InterPro" id="IPR032675">
    <property type="entry name" value="LRR_dom_sf"/>
</dbReference>
<keyword evidence="3" id="KW-0813">Transport</keyword>
<keyword evidence="11" id="KW-1015">Disulfide bond</keyword>
<dbReference type="PANTHER" id="PTHR48051:SF58">
    <property type="entry name" value="VOLUME-REGULATED ANION CHANNEL SUBUNIT LRRC8E"/>
    <property type="match status" value="1"/>
</dbReference>
<evidence type="ECO:0000256" key="10">
    <source>
        <dbReference type="ARBA" id="ARBA00023136"/>
    </source>
</evidence>
<dbReference type="Gene3D" id="3.80.10.10">
    <property type="entry name" value="Ribonuclease Inhibitor"/>
    <property type="match status" value="1"/>
</dbReference>
<dbReference type="Proteomes" id="UP001623348">
    <property type="component" value="Unassembled WGS sequence"/>
</dbReference>
<comment type="subcellular location">
    <subcellularLocation>
        <location evidence="1">Cell membrane</location>
        <topology evidence="1">Multi-pass membrane protein</topology>
    </subcellularLocation>
</comment>
<dbReference type="SMART" id="SM00369">
    <property type="entry name" value="LRR_TYP"/>
    <property type="match status" value="4"/>
</dbReference>
<evidence type="ECO:0000256" key="12">
    <source>
        <dbReference type="ARBA" id="ARBA00023303"/>
    </source>
</evidence>
<evidence type="ECO:0000256" key="4">
    <source>
        <dbReference type="ARBA" id="ARBA00022475"/>
    </source>
</evidence>
<evidence type="ECO:0000256" key="2">
    <source>
        <dbReference type="ARBA" id="ARBA00010471"/>
    </source>
</evidence>
<dbReference type="PROSITE" id="PS51450">
    <property type="entry name" value="LRR"/>
    <property type="match status" value="1"/>
</dbReference>
<keyword evidence="4" id="KW-1003">Cell membrane</keyword>
<keyword evidence="7" id="KW-0677">Repeat</keyword>
<dbReference type="InterPro" id="IPR003591">
    <property type="entry name" value="Leu-rich_rpt_typical-subtyp"/>
</dbReference>
<evidence type="ECO:0000256" key="8">
    <source>
        <dbReference type="ARBA" id="ARBA00022989"/>
    </source>
</evidence>
<feature type="region of interest" description="Disordered" evidence="16">
    <location>
        <begin position="341"/>
        <end position="377"/>
    </location>
</feature>
<dbReference type="GO" id="GO:0034220">
    <property type="term" value="P:monoatomic ion transmembrane transport"/>
    <property type="evidence" value="ECO:0007669"/>
    <property type="project" value="UniProtKB-KW"/>
</dbReference>
<dbReference type="InterPro" id="IPR021040">
    <property type="entry name" value="LRRC8_Pannexin-like"/>
</dbReference>
<dbReference type="Pfam" id="PF13855">
    <property type="entry name" value="LRR_8"/>
    <property type="match status" value="1"/>
</dbReference>
<dbReference type="InterPro" id="IPR050216">
    <property type="entry name" value="LRR_domain-containing"/>
</dbReference>
<feature type="transmembrane region" description="Helical" evidence="17">
    <location>
        <begin position="270"/>
        <end position="292"/>
    </location>
</feature>
<keyword evidence="12" id="KW-0407">Ion channel</keyword>
<dbReference type="InterPro" id="IPR026906">
    <property type="entry name" value="LRR_5"/>
</dbReference>
<comment type="catalytic activity">
    <reaction evidence="15">
        <text>chloride(in) = chloride(out)</text>
        <dbReference type="Rhea" id="RHEA:29823"/>
        <dbReference type="ChEBI" id="CHEBI:17996"/>
    </reaction>
</comment>
<evidence type="ECO:0000256" key="9">
    <source>
        <dbReference type="ARBA" id="ARBA00023065"/>
    </source>
</evidence>
<feature type="transmembrane region" description="Helical" evidence="17">
    <location>
        <begin position="411"/>
        <end position="429"/>
    </location>
</feature>
<sequence>MASMSTAWKMRREGSAPCHGLSVLTPEGEAIRQSTTLVVVPRQAAEVALPKGLTRARGRAGHARPGGRRGGVVRPGQECIVTILSSFSCFPLSGPAVGMRNLMDPDVCNKAVVLMKAEMFALYLGVDLLTEQHCVFCTLLKTAVLSQVKVMITLTELKYLADAQSSYHILKPWWDVFWYYLTMIMLLVAVLAGALQLTQTRVLCCLPCKLEFDNHCAVPWDLVKANLNMSASSTAQIIIPLKIQNDLHRQQYSYIDAVCYERQLHWFAKFFPYLVLLHTFIFAACSNFWLYYPSTSSRLEHFVAILQKCFDSPWTTRALSETVAEQSVRKLPIAKSKAVISSPGSSVDIGASRQSLPYSQPGLETTGRENSSSVLDKKEGEQAKAIFEKVKKFRVHVEEKDVIYTVYMKQIIVKVIVFVIIIIYVPYYLSFITLEIDCVVNVQAFTGYKRYQCVYSLAEIFKVLASFYVVLVIFYGLTCTYSLWWMLRSSLKQYSFEKLREKSNYSDIPDVKNDFAFILHLADQYDPLYSQRFSIFLSDLSENKLKQINLNNEWSVEKLKNKLVRNSQDKIELHLFMLNGLPDSVFELTEIEVLSLELIPEAKLPSAVTQLVNLKELNVYHSSLTMDYPAVGFLEENLKTLRLKSSEMGRIPFWVFHLKNLQELCLTGYFMLDHHNSIYNESFQGLKNLRSIHLKNNLSRIPQVVTDLLPSLQHLSINNEGNKLIVLNNLKKLLFLCKKLHYLDLSYNKLTSIPEEISYLTNLQYLALTKNHIEMLPDGLFQCKKLQFLLLGNNSLMNLSPCVGQLLNLVQLELIGNYIESLPAELEECQFLKRNSLIVEERNLEESEESEVTVMRVY</sequence>
<evidence type="ECO:0000256" key="13">
    <source>
        <dbReference type="ARBA" id="ARBA00024145"/>
    </source>
</evidence>
<gene>
    <name evidence="19" type="ORF">GRJ2_001764600</name>
</gene>
<reference evidence="19 20" key="1">
    <citation type="submission" date="2024-06" db="EMBL/GenBank/DDBJ databases">
        <title>The draft genome of Grus japonensis, version 3.</title>
        <authorList>
            <person name="Nabeshima K."/>
            <person name="Suzuki S."/>
            <person name="Onuma M."/>
        </authorList>
    </citation>
    <scope>NUCLEOTIDE SEQUENCE [LARGE SCALE GENOMIC DNA]</scope>
    <source>
        <strain evidence="19 20">451A</strain>
    </source>
</reference>
<comment type="similarity">
    <text evidence="2">Belongs to the LRRC8 family.</text>
</comment>
<keyword evidence="9" id="KW-0406">Ion transport</keyword>
<evidence type="ECO:0000256" key="3">
    <source>
        <dbReference type="ARBA" id="ARBA00022448"/>
    </source>
</evidence>
<evidence type="ECO:0000259" key="18">
    <source>
        <dbReference type="Pfam" id="PF12534"/>
    </source>
</evidence>
<keyword evidence="8 17" id="KW-1133">Transmembrane helix</keyword>
<evidence type="ECO:0000256" key="15">
    <source>
        <dbReference type="ARBA" id="ARBA00024167"/>
    </source>
</evidence>
<dbReference type="SUPFAM" id="SSF52058">
    <property type="entry name" value="L domain-like"/>
    <property type="match status" value="1"/>
</dbReference>
<keyword evidence="20" id="KW-1185">Reference proteome</keyword>
<dbReference type="InterPro" id="IPR001611">
    <property type="entry name" value="Leu-rich_rpt"/>
</dbReference>
<evidence type="ECO:0000256" key="5">
    <source>
        <dbReference type="ARBA" id="ARBA00022614"/>
    </source>
</evidence>
<organism evidence="19 20">
    <name type="scientific">Grus japonensis</name>
    <name type="common">Japanese crane</name>
    <name type="synonym">Red-crowned crane</name>
    <dbReference type="NCBI Taxonomy" id="30415"/>
    <lineage>
        <taxon>Eukaryota</taxon>
        <taxon>Metazoa</taxon>
        <taxon>Chordata</taxon>
        <taxon>Craniata</taxon>
        <taxon>Vertebrata</taxon>
        <taxon>Euteleostomi</taxon>
        <taxon>Archelosauria</taxon>
        <taxon>Archosauria</taxon>
        <taxon>Dinosauria</taxon>
        <taxon>Saurischia</taxon>
        <taxon>Theropoda</taxon>
        <taxon>Coelurosauria</taxon>
        <taxon>Aves</taxon>
        <taxon>Neognathae</taxon>
        <taxon>Neoaves</taxon>
        <taxon>Gruiformes</taxon>
        <taxon>Gruidae</taxon>
        <taxon>Grus</taxon>
    </lineage>
</organism>
<name>A0ABC9X5M7_GRUJA</name>
<feature type="transmembrane region" description="Helical" evidence="17">
    <location>
        <begin position="177"/>
        <end position="197"/>
    </location>
</feature>
<dbReference type="AlphaFoldDB" id="A0ABC9X5M7"/>
<dbReference type="GO" id="GO:0005886">
    <property type="term" value="C:plasma membrane"/>
    <property type="evidence" value="ECO:0007669"/>
    <property type="project" value="UniProtKB-SubCell"/>
</dbReference>
<evidence type="ECO:0000256" key="17">
    <source>
        <dbReference type="SAM" id="Phobius"/>
    </source>
</evidence>
<proteinExistence type="inferred from homology"/>
<accession>A0ABC9X5M7</accession>
<comment type="catalytic activity">
    <reaction evidence="13">
        <text>iodide(out) = iodide(in)</text>
        <dbReference type="Rhea" id="RHEA:66324"/>
        <dbReference type="ChEBI" id="CHEBI:16382"/>
    </reaction>
</comment>
<evidence type="ECO:0000313" key="19">
    <source>
        <dbReference type="EMBL" id="GAB0192993.1"/>
    </source>
</evidence>
<feature type="transmembrane region" description="Helical" evidence="17">
    <location>
        <begin position="465"/>
        <end position="487"/>
    </location>
</feature>
<evidence type="ECO:0000256" key="11">
    <source>
        <dbReference type="ARBA" id="ARBA00023157"/>
    </source>
</evidence>
<dbReference type="PANTHER" id="PTHR48051">
    <property type="match status" value="1"/>
</dbReference>
<evidence type="ECO:0000256" key="14">
    <source>
        <dbReference type="ARBA" id="ARBA00024158"/>
    </source>
</evidence>
<protein>
    <submittedName>
        <fullName evidence="19">Volume-regulated anion channel subunit LRRC8B</fullName>
    </submittedName>
</protein>
<dbReference type="EMBL" id="BAAFJT010000008">
    <property type="protein sequence ID" value="GAB0192993.1"/>
    <property type="molecule type" value="Genomic_DNA"/>
</dbReference>
<keyword evidence="5" id="KW-0433">Leucine-rich repeat</keyword>
<dbReference type="Pfam" id="PF12534">
    <property type="entry name" value="Pannexin_like"/>
    <property type="match status" value="1"/>
</dbReference>